<sequence length="87" mass="9672">MWRPDMENETLTGAEPHYTLGLRQVEIDAVLDACDLVGRVLQAAPENNARAAARLLAEASRTEHRDAPLTRSILVQVARALQRRALQ</sequence>
<evidence type="ECO:0000313" key="1">
    <source>
        <dbReference type="EMBL" id="GGY89636.1"/>
    </source>
</evidence>
<proteinExistence type="predicted"/>
<gene>
    <name evidence="1" type="ORF">GCM10007388_23950</name>
</gene>
<dbReference type="AlphaFoldDB" id="A0AA87Y4X6"/>
<evidence type="ECO:0000313" key="2">
    <source>
        <dbReference type="Proteomes" id="UP000619512"/>
    </source>
</evidence>
<reference evidence="1" key="1">
    <citation type="journal article" date="2014" name="Int. J. Syst. Evol. Microbiol.">
        <title>Complete genome sequence of Corynebacterium casei LMG S-19264T (=DSM 44701T), isolated from a smear-ripened cheese.</title>
        <authorList>
            <consortium name="US DOE Joint Genome Institute (JGI-PGF)"/>
            <person name="Walter F."/>
            <person name="Albersmeier A."/>
            <person name="Kalinowski J."/>
            <person name="Ruckert C."/>
        </authorList>
    </citation>
    <scope>NUCLEOTIDE SEQUENCE</scope>
    <source>
        <strain evidence="1">KCTC 12344</strain>
    </source>
</reference>
<comment type="caution">
    <text evidence="1">The sequence shown here is derived from an EMBL/GenBank/DDBJ whole genome shotgun (WGS) entry which is preliminary data.</text>
</comment>
<reference evidence="1" key="2">
    <citation type="submission" date="2022-12" db="EMBL/GenBank/DDBJ databases">
        <authorList>
            <person name="Sun Q."/>
            <person name="Kim S."/>
        </authorList>
    </citation>
    <scope>NUCLEOTIDE SEQUENCE</scope>
    <source>
        <strain evidence="1">KCTC 12344</strain>
    </source>
</reference>
<dbReference type="EMBL" id="BMWW01000003">
    <property type="protein sequence ID" value="GGY89636.1"/>
    <property type="molecule type" value="Genomic_DNA"/>
</dbReference>
<accession>A0AA87Y4X6</accession>
<dbReference type="Proteomes" id="UP000619512">
    <property type="component" value="Unassembled WGS sequence"/>
</dbReference>
<organism evidence="1 2">
    <name type="scientific">Pseudoduganella plicata</name>
    <dbReference type="NCBI Taxonomy" id="321984"/>
    <lineage>
        <taxon>Bacteria</taxon>
        <taxon>Pseudomonadati</taxon>
        <taxon>Pseudomonadota</taxon>
        <taxon>Betaproteobacteria</taxon>
        <taxon>Burkholderiales</taxon>
        <taxon>Oxalobacteraceae</taxon>
        <taxon>Telluria group</taxon>
        <taxon>Pseudoduganella</taxon>
    </lineage>
</organism>
<protein>
    <submittedName>
        <fullName evidence="1">Uncharacterized protein</fullName>
    </submittedName>
</protein>
<name>A0AA87Y4X6_9BURK</name>